<dbReference type="PANTHER" id="PTHR33451:SF3">
    <property type="entry name" value="MALATE-2H(+)_NA(+)-LACTATE ANTIPORTER"/>
    <property type="match status" value="1"/>
</dbReference>
<keyword evidence="5 9" id="KW-0812">Transmembrane</keyword>
<evidence type="ECO:0000256" key="6">
    <source>
        <dbReference type="ARBA" id="ARBA00022989"/>
    </source>
</evidence>
<feature type="domain" description="Na+/H+ antiporter NhaC-like C-terminal" evidence="10">
    <location>
        <begin position="169"/>
        <end position="470"/>
    </location>
</feature>
<dbReference type="InterPro" id="IPR004770">
    <property type="entry name" value="Na/H_antiport_NhaC"/>
</dbReference>
<evidence type="ECO:0000256" key="8">
    <source>
        <dbReference type="ARBA" id="ARBA00038435"/>
    </source>
</evidence>
<protein>
    <submittedName>
        <fullName evidence="11">Na+/H+ antiporter NhaC</fullName>
    </submittedName>
</protein>
<evidence type="ECO:0000259" key="10">
    <source>
        <dbReference type="Pfam" id="PF03553"/>
    </source>
</evidence>
<feature type="transmembrane region" description="Helical" evidence="9">
    <location>
        <begin position="83"/>
        <end position="100"/>
    </location>
</feature>
<evidence type="ECO:0000256" key="3">
    <source>
        <dbReference type="ARBA" id="ARBA00022449"/>
    </source>
</evidence>
<dbReference type="EMBL" id="JBHUHO010000007">
    <property type="protein sequence ID" value="MFD2114547.1"/>
    <property type="molecule type" value="Genomic_DNA"/>
</dbReference>
<feature type="transmembrane region" description="Helical" evidence="9">
    <location>
        <begin position="209"/>
        <end position="227"/>
    </location>
</feature>
<dbReference type="RefSeq" id="WP_377769560.1">
    <property type="nucleotide sequence ID" value="NZ_JBHUHO010000007.1"/>
</dbReference>
<dbReference type="Proteomes" id="UP001597362">
    <property type="component" value="Unassembled WGS sequence"/>
</dbReference>
<comment type="caution">
    <text evidence="11">The sequence shown here is derived from an EMBL/GenBank/DDBJ whole genome shotgun (WGS) entry which is preliminary data.</text>
</comment>
<feature type="transmembrane region" description="Helical" evidence="9">
    <location>
        <begin position="449"/>
        <end position="468"/>
    </location>
</feature>
<proteinExistence type="inferred from homology"/>
<feature type="transmembrane region" description="Helical" evidence="9">
    <location>
        <begin position="247"/>
        <end position="265"/>
    </location>
</feature>
<comment type="similarity">
    <text evidence="8">Belongs to the NhaC Na(+)/H(+) (TC 2.A.35) antiporter family.</text>
</comment>
<feature type="transmembrane region" description="Helical" evidence="9">
    <location>
        <begin position="272"/>
        <end position="291"/>
    </location>
</feature>
<keyword evidence="7 9" id="KW-0472">Membrane</keyword>
<dbReference type="Pfam" id="PF03553">
    <property type="entry name" value="Na_H_antiporter"/>
    <property type="match status" value="1"/>
</dbReference>
<feature type="transmembrane region" description="Helical" evidence="9">
    <location>
        <begin position="328"/>
        <end position="351"/>
    </location>
</feature>
<dbReference type="InterPro" id="IPR052180">
    <property type="entry name" value="NhaC_Na-H+_Antiporter"/>
</dbReference>
<evidence type="ECO:0000256" key="1">
    <source>
        <dbReference type="ARBA" id="ARBA00004651"/>
    </source>
</evidence>
<keyword evidence="12" id="KW-1185">Reference proteome</keyword>
<feature type="transmembrane region" description="Helical" evidence="9">
    <location>
        <begin position="106"/>
        <end position="130"/>
    </location>
</feature>
<name>A0ABW4YFR8_9BACL</name>
<evidence type="ECO:0000313" key="12">
    <source>
        <dbReference type="Proteomes" id="UP001597362"/>
    </source>
</evidence>
<gene>
    <name evidence="11" type="primary">nhaC</name>
    <name evidence="11" type="ORF">ACFSJH_02150</name>
</gene>
<keyword evidence="2" id="KW-0813">Transport</keyword>
<keyword evidence="3" id="KW-0050">Antiport</keyword>
<organism evidence="11 12">
    <name type="scientific">Paenibacillus yanchengensis</name>
    <dbReference type="NCBI Taxonomy" id="2035833"/>
    <lineage>
        <taxon>Bacteria</taxon>
        <taxon>Bacillati</taxon>
        <taxon>Bacillota</taxon>
        <taxon>Bacilli</taxon>
        <taxon>Bacillales</taxon>
        <taxon>Paenibacillaceae</taxon>
        <taxon>Paenibacillus</taxon>
    </lineage>
</organism>
<comment type="subcellular location">
    <subcellularLocation>
        <location evidence="1">Cell membrane</location>
        <topology evidence="1">Multi-pass membrane protein</topology>
    </subcellularLocation>
</comment>
<evidence type="ECO:0000313" key="11">
    <source>
        <dbReference type="EMBL" id="MFD2114547.1"/>
    </source>
</evidence>
<evidence type="ECO:0000256" key="4">
    <source>
        <dbReference type="ARBA" id="ARBA00022475"/>
    </source>
</evidence>
<evidence type="ECO:0000256" key="2">
    <source>
        <dbReference type="ARBA" id="ARBA00022448"/>
    </source>
</evidence>
<dbReference type="PANTHER" id="PTHR33451">
    <property type="entry name" value="MALATE-2H(+)/NA(+)-LACTATE ANTIPORTER"/>
    <property type="match status" value="1"/>
</dbReference>
<evidence type="ECO:0000256" key="7">
    <source>
        <dbReference type="ARBA" id="ARBA00023136"/>
    </source>
</evidence>
<feature type="transmembrane region" description="Helical" evidence="9">
    <location>
        <begin position="42"/>
        <end position="62"/>
    </location>
</feature>
<sequence length="493" mass="53889">MMVKEKRQITFFHIIMPVIALVVIILFGLVVQPLWLTPGTSMPLELIFLLASIVSVSMLFYLRYSWSEIQTAMVEKIKSGLPSIFILFSIGILIGSWVISGTIPMMIYYGIYLIVPSMIYLVGFIVPGIFSIMTGTSWGSVGTIGVVLFGIGELIDANMPLLAGAIVAGAYFGDKMSPLSDTTNVASMATGVDIYQHIRSMLYTTGPSAIIAAILYFVMGFVFPPAITDIGVNADIETTIRSLNEIFHFNILLLIPPIIVLYGAIRKKPTAPVIILSSVVAAILGVTVQQFSLDSLVATLINGFNVDMVTWVSDVPDNIIRLLTRGGLYQLISAITICIMAFIFIGTLDITNSLSIVVNRITRFLKTRSQTIIAALFSTSVVNALTSNQFATSFIIAGAYESKFAEKKIPKKVLSRTIEDGGTMIENVIPWTTTGVFMSTTLGISVLTYAPWQFLVWINFIVAIVLAITGKGCFYHEIDETDEKSKMDVVTVK</sequence>
<keyword evidence="6 9" id="KW-1133">Transmembrane helix</keyword>
<keyword evidence="4" id="KW-1003">Cell membrane</keyword>
<evidence type="ECO:0000256" key="5">
    <source>
        <dbReference type="ARBA" id="ARBA00022692"/>
    </source>
</evidence>
<dbReference type="InterPro" id="IPR018461">
    <property type="entry name" value="Na/H_Antiport_NhaC-like_C"/>
</dbReference>
<reference evidence="12" key="1">
    <citation type="journal article" date="2019" name="Int. J. Syst. Evol. Microbiol.">
        <title>The Global Catalogue of Microorganisms (GCM) 10K type strain sequencing project: providing services to taxonomists for standard genome sequencing and annotation.</title>
        <authorList>
            <consortium name="The Broad Institute Genomics Platform"/>
            <consortium name="The Broad Institute Genome Sequencing Center for Infectious Disease"/>
            <person name="Wu L."/>
            <person name="Ma J."/>
        </authorList>
    </citation>
    <scope>NUCLEOTIDE SEQUENCE [LARGE SCALE GENOMIC DNA]</scope>
    <source>
        <strain evidence="12">GH52</strain>
    </source>
</reference>
<dbReference type="NCBIfam" id="TIGR00931">
    <property type="entry name" value="antiport_nhaC"/>
    <property type="match status" value="1"/>
</dbReference>
<feature type="transmembrane region" description="Helical" evidence="9">
    <location>
        <begin position="12"/>
        <end position="36"/>
    </location>
</feature>
<evidence type="ECO:0000256" key="9">
    <source>
        <dbReference type="SAM" id="Phobius"/>
    </source>
</evidence>
<accession>A0ABW4YFR8</accession>